<protein>
    <recommendedName>
        <fullName evidence="4">Beta-barrel porin 2</fullName>
    </recommendedName>
</protein>
<dbReference type="EMBL" id="BAAAFM010000003">
    <property type="protein sequence ID" value="GAA0207871.1"/>
    <property type="molecule type" value="Genomic_DNA"/>
</dbReference>
<feature type="signal peptide" evidence="1">
    <location>
        <begin position="1"/>
        <end position="19"/>
    </location>
</feature>
<feature type="chain" id="PRO_5046962404" description="Beta-barrel porin 2" evidence="1">
    <location>
        <begin position="20"/>
        <end position="298"/>
    </location>
</feature>
<name>A0ABN0SZV3_9GAMM</name>
<dbReference type="RefSeq" id="WP_343988639.1">
    <property type="nucleotide sequence ID" value="NZ_BAAAFM010000003.1"/>
</dbReference>
<dbReference type="Proteomes" id="UP001501221">
    <property type="component" value="Unassembled WGS sequence"/>
</dbReference>
<keyword evidence="1" id="KW-0732">Signal</keyword>
<accession>A0ABN0SZV3</accession>
<keyword evidence="3" id="KW-1185">Reference proteome</keyword>
<comment type="caution">
    <text evidence="2">The sequence shown here is derived from an EMBL/GenBank/DDBJ whole genome shotgun (WGS) entry which is preliminary data.</text>
</comment>
<gene>
    <name evidence="2" type="ORF">GCM10009123_14220</name>
</gene>
<proteinExistence type="predicted"/>
<sequence>MKYFLTPLALVATSTAVFAKNSSDYSMTLEAGASHNSELVVEEIDQYSGSGDTARYLSLDLNANWTLFDNLNVDAGYNVSDTDYQDSDDFDLNIQRFYGDVSYDFSAFTIGANQHEIDAKLNGKSFLDMSRNGLYLSKLFNDSVFIRAELVDTDKSFETNPERDANNESLGIDTYFFFNQAKSFFSLGYSSDEETANASQYSYDGDSYRATYSTKFGNDDKHRIQAQWRYFNRDYNDIYPEINIARNDSRHTYKLAWDYYFTKSVAMATELQRNESESNFEPADYTSNEVNLLFRLEL</sequence>
<evidence type="ECO:0008006" key="4">
    <source>
        <dbReference type="Google" id="ProtNLM"/>
    </source>
</evidence>
<evidence type="ECO:0000313" key="3">
    <source>
        <dbReference type="Proteomes" id="UP001501221"/>
    </source>
</evidence>
<reference evidence="2 3" key="1">
    <citation type="journal article" date="2019" name="Int. J. Syst. Evol. Microbiol.">
        <title>The Global Catalogue of Microorganisms (GCM) 10K type strain sequencing project: providing services to taxonomists for standard genome sequencing and annotation.</title>
        <authorList>
            <consortium name="The Broad Institute Genomics Platform"/>
            <consortium name="The Broad Institute Genome Sequencing Center for Infectious Disease"/>
            <person name="Wu L."/>
            <person name="Ma J."/>
        </authorList>
    </citation>
    <scope>NUCLEOTIDE SEQUENCE [LARGE SCALE GENOMIC DNA]</scope>
    <source>
        <strain evidence="2 3">JCM 16211</strain>
    </source>
</reference>
<evidence type="ECO:0000313" key="2">
    <source>
        <dbReference type="EMBL" id="GAA0207871.1"/>
    </source>
</evidence>
<evidence type="ECO:0000256" key="1">
    <source>
        <dbReference type="SAM" id="SignalP"/>
    </source>
</evidence>
<organism evidence="2 3">
    <name type="scientific">Kangiella japonica</name>
    <dbReference type="NCBI Taxonomy" id="647384"/>
    <lineage>
        <taxon>Bacteria</taxon>
        <taxon>Pseudomonadati</taxon>
        <taxon>Pseudomonadota</taxon>
        <taxon>Gammaproteobacteria</taxon>
        <taxon>Kangiellales</taxon>
        <taxon>Kangiellaceae</taxon>
        <taxon>Kangiella</taxon>
    </lineage>
</organism>